<accession>A0A7G6E3L0</accession>
<gene>
    <name evidence="2" type="ORF">BR63_10325</name>
</gene>
<name>A0A7G6E3L0_THEFR</name>
<keyword evidence="2" id="KW-0808">Transferase</keyword>
<dbReference type="PROSITE" id="PS51186">
    <property type="entry name" value="GNAT"/>
    <property type="match status" value="1"/>
</dbReference>
<dbReference type="GO" id="GO:0016747">
    <property type="term" value="F:acyltransferase activity, transferring groups other than amino-acyl groups"/>
    <property type="evidence" value="ECO:0007669"/>
    <property type="project" value="InterPro"/>
</dbReference>
<dbReference type="Pfam" id="PF00583">
    <property type="entry name" value="Acetyltransf_1"/>
    <property type="match status" value="1"/>
</dbReference>
<dbReference type="OrthoDB" id="1950784at2"/>
<dbReference type="SUPFAM" id="SSF55729">
    <property type="entry name" value="Acyl-CoA N-acyltransferases (Nat)"/>
    <property type="match status" value="1"/>
</dbReference>
<protein>
    <submittedName>
        <fullName evidence="2">GNAT family N-acetyltransferase</fullName>
    </submittedName>
</protein>
<proteinExistence type="predicted"/>
<dbReference type="AlphaFoldDB" id="A0A7G6E3L0"/>
<keyword evidence="3" id="KW-1185">Reference proteome</keyword>
<evidence type="ECO:0000259" key="1">
    <source>
        <dbReference type="PROSITE" id="PS51186"/>
    </source>
</evidence>
<dbReference type="RefSeq" id="WP_051965392.1">
    <property type="nucleotide sequence ID" value="NZ_CP045798.1"/>
</dbReference>
<dbReference type="InterPro" id="IPR016181">
    <property type="entry name" value="Acyl_CoA_acyltransferase"/>
</dbReference>
<dbReference type="KEGG" id="tfr:BR63_10325"/>
<organism evidence="2 3">
    <name type="scientific">Thermanaerosceptrum fracticalcis</name>
    <dbReference type="NCBI Taxonomy" id="1712410"/>
    <lineage>
        <taxon>Bacteria</taxon>
        <taxon>Bacillati</taxon>
        <taxon>Bacillota</taxon>
        <taxon>Clostridia</taxon>
        <taxon>Eubacteriales</taxon>
        <taxon>Peptococcaceae</taxon>
        <taxon>Thermanaerosceptrum</taxon>
    </lineage>
</organism>
<evidence type="ECO:0000313" key="3">
    <source>
        <dbReference type="Proteomes" id="UP000515847"/>
    </source>
</evidence>
<evidence type="ECO:0000313" key="2">
    <source>
        <dbReference type="EMBL" id="QNB46664.1"/>
    </source>
</evidence>
<dbReference type="InterPro" id="IPR000182">
    <property type="entry name" value="GNAT_dom"/>
</dbReference>
<sequence>MIRKASVHDLDSIMAILKALGTNDKNPTQGFLMSDYTVNEDLHRKKYEGDLKTLTYTYVYEEETKVKGFLIAYRKDEWLKEVPSWEEDIFWHPQFNRHALEDFVLINQTGMFPGLTGKGIGSSLYQALFADLAQAGITNIFAETIIAPTPNFASLHFRIKQKYSLAGVRYEKYNDTIFTTLVYHKRI</sequence>
<reference evidence="2 3" key="1">
    <citation type="journal article" date="2019" name="Front. Microbiol.">
        <title>Thermoanaerosceptrum fracticalcis gen. nov. sp. nov., a Novel Fumarate-Fermenting Microorganism From a Deep Fractured Carbonate Aquifer of the US Great Basin.</title>
        <authorList>
            <person name="Hamilton-Brehm S.D."/>
            <person name="Stewart L.E."/>
            <person name="Zavarin M."/>
            <person name="Caldwell M."/>
            <person name="Lawson P.A."/>
            <person name="Onstott T.C."/>
            <person name="Grzymski J."/>
            <person name="Neveux I."/>
            <person name="Lollar B.S."/>
            <person name="Russell C.E."/>
            <person name="Moser D.P."/>
        </authorList>
    </citation>
    <scope>NUCLEOTIDE SEQUENCE [LARGE SCALE GENOMIC DNA]</scope>
    <source>
        <strain evidence="2 3">DRI-13</strain>
    </source>
</reference>
<dbReference type="Gene3D" id="3.40.630.30">
    <property type="match status" value="1"/>
</dbReference>
<dbReference type="EMBL" id="CP045798">
    <property type="protein sequence ID" value="QNB46664.1"/>
    <property type="molecule type" value="Genomic_DNA"/>
</dbReference>
<feature type="domain" description="N-acetyltransferase" evidence="1">
    <location>
        <begin position="1"/>
        <end position="187"/>
    </location>
</feature>
<dbReference type="Proteomes" id="UP000515847">
    <property type="component" value="Chromosome"/>
</dbReference>